<evidence type="ECO:0000259" key="1">
    <source>
        <dbReference type="Pfam" id="PF12866"/>
    </source>
</evidence>
<reference evidence="3 4" key="1">
    <citation type="submission" date="2014-02" db="EMBL/GenBank/DDBJ databases">
        <authorList>
            <person name="Sears C."/>
            <person name="Carroll K."/>
            <person name="Sack B.R."/>
            <person name="Qadri F."/>
            <person name="Myers L.L."/>
            <person name="Chung G.-T."/>
            <person name="Escheverria P."/>
            <person name="Fraser C.M."/>
            <person name="Sadzewicz L."/>
            <person name="Shefchek K.A."/>
            <person name="Tallon L."/>
            <person name="Das S.P."/>
            <person name="Daugherty S."/>
            <person name="Mongodin E.F."/>
        </authorList>
    </citation>
    <scope>NUCLEOTIDE SEQUENCE [LARGE SCALE GENOMIC DNA]</scope>
    <source>
        <strain evidence="3 4">S36L11</strain>
    </source>
</reference>
<dbReference type="PROSITE" id="PS51257">
    <property type="entry name" value="PROKAR_LIPOPROTEIN"/>
    <property type="match status" value="1"/>
</dbReference>
<evidence type="ECO:0000313" key="3">
    <source>
        <dbReference type="EMBL" id="EXZ30476.1"/>
    </source>
</evidence>
<dbReference type="InterPro" id="IPR041186">
    <property type="entry name" value="DUF3823_C"/>
</dbReference>
<dbReference type="Gene3D" id="2.60.40.1120">
    <property type="entry name" value="Carboxypeptidase-like, regulatory domain"/>
    <property type="match status" value="1"/>
</dbReference>
<proteinExistence type="predicted"/>
<protein>
    <submittedName>
        <fullName evidence="3">Putative exported protein</fullName>
    </submittedName>
</protein>
<organism evidence="3 4">
    <name type="scientific">Bacteroides fragilis str. S36L11</name>
    <dbReference type="NCBI Taxonomy" id="1339327"/>
    <lineage>
        <taxon>Bacteria</taxon>
        <taxon>Pseudomonadati</taxon>
        <taxon>Bacteroidota</taxon>
        <taxon>Bacteroidia</taxon>
        <taxon>Bacteroidales</taxon>
        <taxon>Bacteroidaceae</taxon>
        <taxon>Bacteroides</taxon>
    </lineage>
</organism>
<dbReference type="PATRIC" id="fig|1339327.3.peg.968"/>
<accession>A0A016AQ84</accession>
<dbReference type="SMR" id="A0A016AQ84"/>
<gene>
    <name evidence="3" type="ORF">M136_0292</name>
</gene>
<dbReference type="Pfam" id="PF18003">
    <property type="entry name" value="DUF3823_C"/>
    <property type="match status" value="1"/>
</dbReference>
<feature type="domain" description="DUF3823" evidence="1">
    <location>
        <begin position="31"/>
        <end position="120"/>
    </location>
</feature>
<dbReference type="InterPro" id="IPR024278">
    <property type="entry name" value="DUF3823_N"/>
</dbReference>
<dbReference type="RefSeq" id="WP_005796694.1">
    <property type="nucleotide sequence ID" value="NZ_JGDJ01000133.1"/>
</dbReference>
<dbReference type="Pfam" id="PF12866">
    <property type="entry name" value="DUF3823"/>
    <property type="match status" value="1"/>
</dbReference>
<sequence>MKIKTIFSTLLLGLIVTTTSCTKDNYDAPESTLMGRIVYKGEPLQLRGTSEAIQLQLYQDGYEKHDPINVFVGQDGVYSAKLFDGEYKMVTRDHNGPWVNSRDTTIIQVKGNTTHDVEVTPFYTISNADISLAGNTVKANFTINKVAGTKIDRIILLMNTTNFVDDVWHNILRADDADRESVWNAEGAYSMEQDLTNNDAFQKAKTVFARVCVWSSGADQGIYSPVVRLK</sequence>
<dbReference type="EMBL" id="JGDJ01000133">
    <property type="protein sequence ID" value="EXZ30476.1"/>
    <property type="molecule type" value="Genomic_DNA"/>
</dbReference>
<feature type="domain" description="DUF3823" evidence="2">
    <location>
        <begin position="123"/>
        <end position="228"/>
    </location>
</feature>
<name>A0A016AQ84_BACFG</name>
<dbReference type="Proteomes" id="UP000022082">
    <property type="component" value="Unassembled WGS sequence"/>
</dbReference>
<evidence type="ECO:0000313" key="4">
    <source>
        <dbReference type="Proteomes" id="UP000022082"/>
    </source>
</evidence>
<comment type="caution">
    <text evidence="3">The sequence shown here is derived from an EMBL/GenBank/DDBJ whole genome shotgun (WGS) entry which is preliminary data.</text>
</comment>
<dbReference type="Gene3D" id="2.60.40.2060">
    <property type="match status" value="1"/>
</dbReference>
<dbReference type="AlphaFoldDB" id="A0A016AQ84"/>
<evidence type="ECO:0000259" key="2">
    <source>
        <dbReference type="Pfam" id="PF18003"/>
    </source>
</evidence>